<evidence type="ECO:0000256" key="2">
    <source>
        <dbReference type="ARBA" id="ARBA00022737"/>
    </source>
</evidence>
<feature type="compositionally biased region" description="Polar residues" evidence="4">
    <location>
        <begin position="868"/>
        <end position="885"/>
    </location>
</feature>
<dbReference type="SUPFAM" id="SSF50978">
    <property type="entry name" value="WD40 repeat-like"/>
    <property type="match status" value="2"/>
</dbReference>
<dbReference type="SMART" id="SM00320">
    <property type="entry name" value="WD40"/>
    <property type="match status" value="9"/>
</dbReference>
<dbReference type="PROSITE" id="PS50294">
    <property type="entry name" value="WD_REPEATS_REGION"/>
    <property type="match status" value="1"/>
</dbReference>
<dbReference type="Gene3D" id="2.130.10.10">
    <property type="entry name" value="YVTN repeat-like/Quinoprotein amine dehydrogenase"/>
    <property type="match status" value="3"/>
</dbReference>
<dbReference type="InterPro" id="IPR019775">
    <property type="entry name" value="WD40_repeat_CS"/>
</dbReference>
<feature type="region of interest" description="Disordered" evidence="4">
    <location>
        <begin position="847"/>
        <end position="894"/>
    </location>
</feature>
<dbReference type="InterPro" id="IPR051242">
    <property type="entry name" value="WD-EF-hand_domain"/>
</dbReference>
<evidence type="ECO:0000256" key="3">
    <source>
        <dbReference type="PROSITE-ProRule" id="PRU00221"/>
    </source>
</evidence>
<dbReference type="PROSITE" id="PS50082">
    <property type="entry name" value="WD_REPEATS_2"/>
    <property type="match status" value="3"/>
</dbReference>
<name>A0A6J2UM35_CHACN</name>
<dbReference type="PROSITE" id="PS00678">
    <property type="entry name" value="WD_REPEATS_1"/>
    <property type="match status" value="1"/>
</dbReference>
<evidence type="ECO:0000313" key="6">
    <source>
        <dbReference type="RefSeq" id="XP_030621088.1"/>
    </source>
</evidence>
<dbReference type="Pfam" id="PF00400">
    <property type="entry name" value="WD40"/>
    <property type="match status" value="6"/>
</dbReference>
<gene>
    <name evidence="6" type="primary">zbbx</name>
</gene>
<dbReference type="PANTHER" id="PTHR44324">
    <property type="entry name" value="WD40 REPEAT DOMAIN 95"/>
    <property type="match status" value="1"/>
</dbReference>
<dbReference type="InParanoid" id="A0A6J2UM35"/>
<evidence type="ECO:0000313" key="5">
    <source>
        <dbReference type="Proteomes" id="UP000504632"/>
    </source>
</evidence>
<feature type="repeat" description="WD" evidence="3">
    <location>
        <begin position="371"/>
        <end position="412"/>
    </location>
</feature>
<feature type="repeat" description="WD" evidence="3">
    <location>
        <begin position="508"/>
        <end position="535"/>
    </location>
</feature>
<evidence type="ECO:0000256" key="1">
    <source>
        <dbReference type="ARBA" id="ARBA00022574"/>
    </source>
</evidence>
<dbReference type="InterPro" id="IPR001680">
    <property type="entry name" value="WD40_rpt"/>
</dbReference>
<dbReference type="CTD" id="79740"/>
<accession>A0A6J2UM35</accession>
<organism evidence="5 6">
    <name type="scientific">Chanos chanos</name>
    <name type="common">Milkfish</name>
    <name type="synonym">Mugil chanos</name>
    <dbReference type="NCBI Taxonomy" id="29144"/>
    <lineage>
        <taxon>Eukaryota</taxon>
        <taxon>Metazoa</taxon>
        <taxon>Chordata</taxon>
        <taxon>Craniata</taxon>
        <taxon>Vertebrata</taxon>
        <taxon>Euteleostomi</taxon>
        <taxon>Actinopterygii</taxon>
        <taxon>Neopterygii</taxon>
        <taxon>Teleostei</taxon>
        <taxon>Ostariophysi</taxon>
        <taxon>Gonorynchiformes</taxon>
        <taxon>Chanidae</taxon>
        <taxon>Chanos</taxon>
    </lineage>
</organism>
<dbReference type="GeneID" id="115804721"/>
<keyword evidence="5" id="KW-1185">Reference proteome</keyword>
<keyword evidence="2" id="KW-0677">Repeat</keyword>
<sequence length="1100" mass="123352">METRGKSELLESRLSMADLVKMQSLFLDDTSGKGVSLDKAEFVRRAWSEVGGGSLDEFAQLFDNADVLRGGQLNWSQLASFLLLGLSEKEEQTKASTVPRWKPARQLPTPHRQPIEHFTHLQGANPQYLSISREGTLGVWAEDLVLLKKHQVANDSVRPKDLWVTGMAVLPNVYKIAVSFTSKEICFYDLLSKPEFNCQYKIQGLEHTPICLDYWYHPQDPDQAVLTFGDMGGQVNAICFCSALISLFERPGLSVEEKSVIIIKWAELVQGRQSCCYTVRHREHGPNWVRRVRFLGALEAVLSCSSGSQSSLVLAWTGKEGHPLRLSSFHMKKGITDLDYHTQLSLIATAGVNHQVCLWNPYVISKPVGVLRGHMTNVVAVRFIQGKKRLLSFSKDKVLRVWDVATHLCIQHVAGIFPKTHECQTLLFFHEECSRLLLSFNSALFLLEVNQEAGRRVTSHERTITCVLYNALFRQVISSDAASTVTFWLIDTGHKVKQFPCCHGDAEISTMALDTTQTRLFTAGTDGLVKVWDFNGHCYHRLNAGCNQAEHISQILVLKRTVLIMGWERILRVFRLNTFSQYHVQPSEWRGGLQHCDDILCAAFCPPQTLVTGSHDGEIIVWNNSTENALRKLRPDGNHSLMSKFADRTLLKTKALPSASRCSPSGSECSLLSAAISGEKDTVNRLCFIGNRKEVALTGGADLVSGGRSGLIRFWNTAHSSLVAEFVAHKHSESVIFTVDGSGCYLVTGDMNGEVKIWDIQDYCLQPSEGVTNHMPNLLSSLQPHTDCVTDLETCVHDDCLYLLSASADCCVTLSYLSGSIVGIFGQQKEHWCLGEMGCPQPTEEHVGNMEPPEETMPCPQPPETITEHSSPTLNGSETSQSARETNWVDEEQPSIHSANVLGRSGLVWRYREGRSLKECHSKCSRRGYTRHTVIGVFSEMKIDELEAVGDLHKPDFMINPHLYFGKMWDSSSPTPLPLPTASLENTFRAPFGERNFFTEKFLRQSELAQGSHDQSTEAKMTKTHGGRGKRQTEQELLLSGCVRKLAVSDVLMDSLEFLTFRNLRELRMETLQLDLESKDVESRLQQLRDNMSREKEERE</sequence>
<dbReference type="InterPro" id="IPR036322">
    <property type="entry name" value="WD40_repeat_dom_sf"/>
</dbReference>
<keyword evidence="1 3" id="KW-0853">WD repeat</keyword>
<dbReference type="RefSeq" id="XP_030621088.1">
    <property type="nucleotide sequence ID" value="XM_030765228.1"/>
</dbReference>
<feature type="repeat" description="WD" evidence="3">
    <location>
        <begin position="592"/>
        <end position="632"/>
    </location>
</feature>
<dbReference type="InterPro" id="IPR015943">
    <property type="entry name" value="WD40/YVTN_repeat-like_dom_sf"/>
</dbReference>
<dbReference type="Proteomes" id="UP000504632">
    <property type="component" value="Chromosome 2"/>
</dbReference>
<protein>
    <submittedName>
        <fullName evidence="6">WD repeat-containing protein 49</fullName>
    </submittedName>
</protein>
<feature type="region of interest" description="Disordered" evidence="4">
    <location>
        <begin position="1008"/>
        <end position="1033"/>
    </location>
</feature>
<dbReference type="OrthoDB" id="10251381at2759"/>
<dbReference type="AlphaFoldDB" id="A0A6J2UM35"/>
<reference evidence="6" key="1">
    <citation type="submission" date="2025-08" db="UniProtKB">
        <authorList>
            <consortium name="RefSeq"/>
        </authorList>
    </citation>
    <scope>IDENTIFICATION</scope>
</reference>
<dbReference type="PANTHER" id="PTHR44324:SF1">
    <property type="entry name" value="WD REPEAT-CONTAINING PROTEIN 49"/>
    <property type="match status" value="1"/>
</dbReference>
<proteinExistence type="predicted"/>
<evidence type="ECO:0000256" key="4">
    <source>
        <dbReference type="SAM" id="MobiDB-lite"/>
    </source>
</evidence>